<sequence>MKKFLSYLQGVALVGLGLILVGSPIYGQDNPIFKIDIFKTR</sequence>
<keyword evidence="2" id="KW-1185">Reference proteome</keyword>
<gene>
    <name evidence="1" type="ORF">NCTC13150_00524</name>
</gene>
<reference evidence="1 2" key="1">
    <citation type="submission" date="2019-02" db="EMBL/GenBank/DDBJ databases">
        <authorList>
            <consortium name="Pathogen Informatics"/>
        </authorList>
    </citation>
    <scope>NUCLEOTIDE SEQUENCE [LARGE SCALE GENOMIC DNA]</scope>
    <source>
        <strain evidence="1 2">3012STDY7089603</strain>
    </source>
</reference>
<organism evidence="1 2">
    <name type="scientific">Urinicoccus massiliensis</name>
    <dbReference type="NCBI Taxonomy" id="1723382"/>
    <lineage>
        <taxon>Bacteria</taxon>
        <taxon>Bacillati</taxon>
        <taxon>Bacillota</taxon>
        <taxon>Tissierellia</taxon>
        <taxon>Tissierellales</taxon>
        <taxon>Peptoniphilaceae</taxon>
        <taxon>Urinicoccus</taxon>
    </lineage>
</organism>
<dbReference type="EMBL" id="CAACYI010000001">
    <property type="protein sequence ID" value="VFB16011.1"/>
    <property type="molecule type" value="Genomic_DNA"/>
</dbReference>
<dbReference type="RefSeq" id="WP_258182308.1">
    <property type="nucleotide sequence ID" value="NZ_CAACYI010000001.1"/>
</dbReference>
<comment type="caution">
    <text evidence="1">The sequence shown here is derived from an EMBL/GenBank/DDBJ whole genome shotgun (WGS) entry which is preliminary data.</text>
</comment>
<dbReference type="AlphaFoldDB" id="A0A8H2M720"/>
<evidence type="ECO:0000313" key="2">
    <source>
        <dbReference type="Proteomes" id="UP000377798"/>
    </source>
</evidence>
<accession>A0A8H2M720</accession>
<protein>
    <submittedName>
        <fullName evidence="1">Uncharacterized protein</fullName>
    </submittedName>
</protein>
<name>A0A8H2M720_9FIRM</name>
<proteinExistence type="predicted"/>
<evidence type="ECO:0000313" key="1">
    <source>
        <dbReference type="EMBL" id="VFB16011.1"/>
    </source>
</evidence>
<dbReference type="Proteomes" id="UP000377798">
    <property type="component" value="Unassembled WGS sequence"/>
</dbReference>